<accession>A0A2P5DTB4</accession>
<name>A0A2P5DTB4_TREOI</name>
<sequence length="29" mass="3427">MLHLTQGGRLLFNKLTKLKKLSTFLSYFK</sequence>
<dbReference type="AlphaFoldDB" id="A0A2P5DTB4"/>
<dbReference type="InParanoid" id="A0A2P5DTB4"/>
<dbReference type="EMBL" id="JXTC01000250">
    <property type="protein sequence ID" value="PON76536.1"/>
    <property type="molecule type" value="Genomic_DNA"/>
</dbReference>
<reference evidence="2" key="1">
    <citation type="submission" date="2016-06" db="EMBL/GenBank/DDBJ databases">
        <title>Parallel loss of symbiosis genes in relatives of nitrogen-fixing non-legume Parasponia.</title>
        <authorList>
            <person name="Van Velzen R."/>
            <person name="Holmer R."/>
            <person name="Bu F."/>
            <person name="Rutten L."/>
            <person name="Van Zeijl A."/>
            <person name="Liu W."/>
            <person name="Santuari L."/>
            <person name="Cao Q."/>
            <person name="Sharma T."/>
            <person name="Shen D."/>
            <person name="Roswanjaya Y."/>
            <person name="Wardhani T."/>
            <person name="Kalhor M.S."/>
            <person name="Jansen J."/>
            <person name="Van den Hoogen J."/>
            <person name="Gungor B."/>
            <person name="Hartog M."/>
            <person name="Hontelez J."/>
            <person name="Verver J."/>
            <person name="Yang W.-C."/>
            <person name="Schijlen E."/>
            <person name="Repin R."/>
            <person name="Schilthuizen M."/>
            <person name="Schranz E."/>
            <person name="Heidstra R."/>
            <person name="Miyata K."/>
            <person name="Fedorova E."/>
            <person name="Kohlen W."/>
            <person name="Bisseling T."/>
            <person name="Smit S."/>
            <person name="Geurts R."/>
        </authorList>
    </citation>
    <scope>NUCLEOTIDE SEQUENCE [LARGE SCALE GENOMIC DNA]</scope>
    <source>
        <strain evidence="2">cv. RG33-2</strain>
    </source>
</reference>
<organism evidence="1 2">
    <name type="scientific">Trema orientale</name>
    <name type="common">Charcoal tree</name>
    <name type="synonym">Celtis orientalis</name>
    <dbReference type="NCBI Taxonomy" id="63057"/>
    <lineage>
        <taxon>Eukaryota</taxon>
        <taxon>Viridiplantae</taxon>
        <taxon>Streptophyta</taxon>
        <taxon>Embryophyta</taxon>
        <taxon>Tracheophyta</taxon>
        <taxon>Spermatophyta</taxon>
        <taxon>Magnoliopsida</taxon>
        <taxon>eudicotyledons</taxon>
        <taxon>Gunneridae</taxon>
        <taxon>Pentapetalae</taxon>
        <taxon>rosids</taxon>
        <taxon>fabids</taxon>
        <taxon>Rosales</taxon>
        <taxon>Cannabaceae</taxon>
        <taxon>Trema</taxon>
    </lineage>
</organism>
<dbReference type="Proteomes" id="UP000237000">
    <property type="component" value="Unassembled WGS sequence"/>
</dbReference>
<evidence type="ECO:0000313" key="2">
    <source>
        <dbReference type="Proteomes" id="UP000237000"/>
    </source>
</evidence>
<comment type="caution">
    <text evidence="1">The sequence shown here is derived from an EMBL/GenBank/DDBJ whole genome shotgun (WGS) entry which is preliminary data.</text>
</comment>
<evidence type="ECO:0000313" key="1">
    <source>
        <dbReference type="EMBL" id="PON76536.1"/>
    </source>
</evidence>
<protein>
    <submittedName>
        <fullName evidence="1">Uncharacterized protein</fullName>
    </submittedName>
</protein>
<keyword evidence="2" id="KW-1185">Reference proteome</keyword>
<gene>
    <name evidence="1" type="ORF">TorRG33x02_242300</name>
</gene>
<proteinExistence type="predicted"/>